<gene>
    <name evidence="8" type="ORF">K470DRAFT_223132</name>
</gene>
<feature type="region of interest" description="Disordered" evidence="5">
    <location>
        <begin position="166"/>
        <end position="186"/>
    </location>
</feature>
<comment type="similarity">
    <text evidence="1">Belongs to the DNA polymerase type-B-like family.</text>
</comment>
<dbReference type="GO" id="GO:0031499">
    <property type="term" value="C:TRAMP complex"/>
    <property type="evidence" value="ECO:0007669"/>
    <property type="project" value="TreeGrafter"/>
</dbReference>
<dbReference type="SUPFAM" id="SSF81631">
    <property type="entry name" value="PAP/OAS1 substrate-binding domain"/>
    <property type="match status" value="1"/>
</dbReference>
<organism evidence="8 9">
    <name type="scientific">Piedraia hortae CBS 480.64</name>
    <dbReference type="NCBI Taxonomy" id="1314780"/>
    <lineage>
        <taxon>Eukaryota</taxon>
        <taxon>Fungi</taxon>
        <taxon>Dikarya</taxon>
        <taxon>Ascomycota</taxon>
        <taxon>Pezizomycotina</taxon>
        <taxon>Dothideomycetes</taxon>
        <taxon>Dothideomycetidae</taxon>
        <taxon>Capnodiales</taxon>
        <taxon>Piedraiaceae</taxon>
        <taxon>Piedraia</taxon>
    </lineage>
</organism>
<dbReference type="Proteomes" id="UP000799421">
    <property type="component" value="Unassembled WGS sequence"/>
</dbReference>
<dbReference type="InterPro" id="IPR043519">
    <property type="entry name" value="NT_sf"/>
</dbReference>
<keyword evidence="3" id="KW-0479">Metal-binding</keyword>
<feature type="domain" description="Poly(A) RNA polymerase mitochondrial-like central palm" evidence="7">
    <location>
        <begin position="224"/>
        <end position="363"/>
    </location>
</feature>
<dbReference type="InterPro" id="IPR054708">
    <property type="entry name" value="MTPAP-like_central"/>
</dbReference>
<dbReference type="GO" id="GO:0046872">
    <property type="term" value="F:metal ion binding"/>
    <property type="evidence" value="ECO:0007669"/>
    <property type="project" value="UniProtKB-KW"/>
</dbReference>
<evidence type="ECO:0000256" key="3">
    <source>
        <dbReference type="ARBA" id="ARBA00022723"/>
    </source>
</evidence>
<dbReference type="GO" id="GO:0031123">
    <property type="term" value="P:RNA 3'-end processing"/>
    <property type="evidence" value="ECO:0007669"/>
    <property type="project" value="TreeGrafter"/>
</dbReference>
<dbReference type="PANTHER" id="PTHR23092">
    <property type="entry name" value="POLY(A) RNA POLYMERASE"/>
    <property type="match status" value="1"/>
</dbReference>
<dbReference type="InterPro" id="IPR002058">
    <property type="entry name" value="PAP_assoc"/>
</dbReference>
<feature type="compositionally biased region" description="Basic and acidic residues" evidence="5">
    <location>
        <begin position="34"/>
        <end position="48"/>
    </location>
</feature>
<evidence type="ECO:0000313" key="8">
    <source>
        <dbReference type="EMBL" id="KAF2857564.1"/>
    </source>
</evidence>
<dbReference type="Gene3D" id="1.10.1410.10">
    <property type="match status" value="1"/>
</dbReference>
<dbReference type="PANTHER" id="PTHR23092:SF15">
    <property type="entry name" value="INACTIVE NON-CANONICAL POLY(A) RNA POLYMERASE PROTEIN TRF4-2-RELATED"/>
    <property type="match status" value="1"/>
</dbReference>
<proteinExistence type="inferred from homology"/>
<protein>
    <recommendedName>
        <fullName evidence="2">polynucleotide adenylyltransferase</fullName>
        <ecNumber evidence="2">2.7.7.19</ecNumber>
    </recommendedName>
</protein>
<accession>A0A6A7BQR9</accession>
<dbReference type="Gene3D" id="3.30.460.10">
    <property type="entry name" value="Beta Polymerase, domain 2"/>
    <property type="match status" value="1"/>
</dbReference>
<dbReference type="EMBL" id="MU006037">
    <property type="protein sequence ID" value="KAF2857564.1"/>
    <property type="molecule type" value="Genomic_DNA"/>
</dbReference>
<dbReference type="SUPFAM" id="SSF81301">
    <property type="entry name" value="Nucleotidyltransferase"/>
    <property type="match status" value="1"/>
</dbReference>
<dbReference type="GO" id="GO:0043634">
    <property type="term" value="P:polyadenylation-dependent ncRNA catabolic process"/>
    <property type="evidence" value="ECO:0007669"/>
    <property type="project" value="TreeGrafter"/>
</dbReference>
<evidence type="ECO:0000256" key="5">
    <source>
        <dbReference type="SAM" id="MobiDB-lite"/>
    </source>
</evidence>
<dbReference type="OrthoDB" id="273917at2759"/>
<name>A0A6A7BQR9_9PEZI</name>
<dbReference type="GO" id="GO:0003729">
    <property type="term" value="F:mRNA binding"/>
    <property type="evidence" value="ECO:0007669"/>
    <property type="project" value="TreeGrafter"/>
</dbReference>
<sequence>MVAQRKRPRRQFAPKPAHNRAILIESGRATTPEQLEHMNEDDQPRFREVISSSESATSSDDKEDETTQKRVKMVHESPLSVPKWSNPDPYTVLPPPGTQTAAKKDIVQLIRKAKMEAASKEQGNNAVTTNQDFISFDTGEKVQEVIDVPEENLSECEAPIVLDDMESSDEEDLPSPKVKVTSTKHEKRPSIKCPLTEEWTPKGGNPTPWYTGETADVTDPGARLHMEICDFYEYVRPHHYEETAREGLIRRVRDAIRHSSVEGSHNAEVKSFGSFAAGLYLPTADMDLVALSAEYRHAGCRMLCQSSTSMRKVANQLKMQRVALSGVTVIAKAKVPILKFKDSVTGIRVDVSFENSSGIHANETFLEWKRLYPTMPILVVLIKQMLAMRGLNEVFTGGVGGFTVTCLVVSLLQLMPAVQSGNMDPRMHLSDVLLEFLELYGVKFDIRCVGIRFDPPGYYNKLESPDHPPGQNPGRLSIIDPNNRFNDISGGSRRINDVLNCFREAVMTLRDRLHKIAVGEADRGSILGCIFGGDYSSYQAQRDRSYRLHQGNYVTPHTAPPSIIGKRRYIGPPRQGR</sequence>
<evidence type="ECO:0000259" key="6">
    <source>
        <dbReference type="Pfam" id="PF03828"/>
    </source>
</evidence>
<dbReference type="EC" id="2.7.7.19" evidence="2"/>
<feature type="compositionally biased region" description="Basic residues" evidence="5">
    <location>
        <begin position="1"/>
        <end position="12"/>
    </location>
</feature>
<evidence type="ECO:0000256" key="2">
    <source>
        <dbReference type="ARBA" id="ARBA00012388"/>
    </source>
</evidence>
<feature type="region of interest" description="Disordered" evidence="5">
    <location>
        <begin position="1"/>
        <end position="88"/>
    </location>
</feature>
<feature type="region of interest" description="Disordered" evidence="5">
    <location>
        <begin position="557"/>
        <end position="577"/>
    </location>
</feature>
<dbReference type="Pfam" id="PF22600">
    <property type="entry name" value="MTPAP-like_central"/>
    <property type="match status" value="1"/>
</dbReference>
<evidence type="ECO:0000259" key="7">
    <source>
        <dbReference type="Pfam" id="PF22600"/>
    </source>
</evidence>
<evidence type="ECO:0000313" key="9">
    <source>
        <dbReference type="Proteomes" id="UP000799421"/>
    </source>
</evidence>
<keyword evidence="9" id="KW-1185">Reference proteome</keyword>
<reference evidence="8" key="1">
    <citation type="journal article" date="2020" name="Stud. Mycol.">
        <title>101 Dothideomycetes genomes: a test case for predicting lifestyles and emergence of pathogens.</title>
        <authorList>
            <person name="Haridas S."/>
            <person name="Albert R."/>
            <person name="Binder M."/>
            <person name="Bloem J."/>
            <person name="Labutti K."/>
            <person name="Salamov A."/>
            <person name="Andreopoulos B."/>
            <person name="Baker S."/>
            <person name="Barry K."/>
            <person name="Bills G."/>
            <person name="Bluhm B."/>
            <person name="Cannon C."/>
            <person name="Castanera R."/>
            <person name="Culley D."/>
            <person name="Daum C."/>
            <person name="Ezra D."/>
            <person name="Gonzalez J."/>
            <person name="Henrissat B."/>
            <person name="Kuo A."/>
            <person name="Liang C."/>
            <person name="Lipzen A."/>
            <person name="Lutzoni F."/>
            <person name="Magnuson J."/>
            <person name="Mondo S."/>
            <person name="Nolan M."/>
            <person name="Ohm R."/>
            <person name="Pangilinan J."/>
            <person name="Park H.-J."/>
            <person name="Ramirez L."/>
            <person name="Alfaro M."/>
            <person name="Sun H."/>
            <person name="Tritt A."/>
            <person name="Yoshinaga Y."/>
            <person name="Zwiers L.-H."/>
            <person name="Turgeon B."/>
            <person name="Goodwin S."/>
            <person name="Spatafora J."/>
            <person name="Crous P."/>
            <person name="Grigoriev I."/>
        </authorList>
    </citation>
    <scope>NUCLEOTIDE SEQUENCE</scope>
    <source>
        <strain evidence="8">CBS 480.64</strain>
    </source>
</reference>
<dbReference type="GO" id="GO:1990817">
    <property type="term" value="F:poly(A) RNA polymerase activity"/>
    <property type="evidence" value="ECO:0007669"/>
    <property type="project" value="UniProtKB-EC"/>
</dbReference>
<dbReference type="AlphaFoldDB" id="A0A6A7BQR9"/>
<keyword evidence="4" id="KW-0460">Magnesium</keyword>
<evidence type="ECO:0000256" key="1">
    <source>
        <dbReference type="ARBA" id="ARBA00008593"/>
    </source>
</evidence>
<feature type="domain" description="PAP-associated" evidence="6">
    <location>
        <begin position="429"/>
        <end position="484"/>
    </location>
</feature>
<dbReference type="GO" id="GO:0010605">
    <property type="term" value="P:negative regulation of macromolecule metabolic process"/>
    <property type="evidence" value="ECO:0007669"/>
    <property type="project" value="UniProtKB-ARBA"/>
</dbReference>
<dbReference type="InterPro" id="IPR045862">
    <property type="entry name" value="Trf4-like"/>
</dbReference>
<dbReference type="CDD" id="cd05402">
    <property type="entry name" value="NT_PAP_TUTase"/>
    <property type="match status" value="1"/>
</dbReference>
<keyword evidence="8" id="KW-0808">Transferase</keyword>
<dbReference type="GO" id="GO:0005730">
    <property type="term" value="C:nucleolus"/>
    <property type="evidence" value="ECO:0007669"/>
    <property type="project" value="TreeGrafter"/>
</dbReference>
<dbReference type="Pfam" id="PF03828">
    <property type="entry name" value="PAP_assoc"/>
    <property type="match status" value="1"/>
</dbReference>
<evidence type="ECO:0000256" key="4">
    <source>
        <dbReference type="ARBA" id="ARBA00022842"/>
    </source>
</evidence>